<keyword evidence="3" id="KW-1003">Cell membrane</keyword>
<feature type="transmembrane region" description="Helical" evidence="8">
    <location>
        <begin position="105"/>
        <end position="129"/>
    </location>
</feature>
<dbReference type="Gene3D" id="1.10.3720.10">
    <property type="entry name" value="MetI-like"/>
    <property type="match status" value="1"/>
</dbReference>
<comment type="similarity">
    <text evidence="8">Belongs to the binding-protein-dependent transport system permease family.</text>
</comment>
<dbReference type="CDD" id="cd06261">
    <property type="entry name" value="TM_PBP2"/>
    <property type="match status" value="1"/>
</dbReference>
<feature type="transmembrane region" description="Helical" evidence="8">
    <location>
        <begin position="16"/>
        <end position="39"/>
    </location>
</feature>
<dbReference type="SUPFAM" id="SSF161098">
    <property type="entry name" value="MetI-like"/>
    <property type="match status" value="1"/>
</dbReference>
<reference evidence="10 11" key="1">
    <citation type="journal article" date="2016" name="BMC Genomics">
        <title>Genomic analysis of the nitrate-respiring Sphingopyxis granuli (formerly Sphingomonas macrogoltabida) strain TFA.</title>
        <authorList>
            <person name="Garcia-Romero I."/>
            <person name="Perez-Pulido A.J."/>
            <person name="Gonzalez-Flores Y.E."/>
            <person name="Reyes-Ramirez F."/>
            <person name="Santero E."/>
            <person name="Floriano B."/>
        </authorList>
    </citation>
    <scope>NUCLEOTIDE SEQUENCE [LARGE SCALE GENOMIC DNA]</scope>
    <source>
        <strain evidence="10 11">TFA</strain>
    </source>
</reference>
<keyword evidence="7 8" id="KW-0472">Membrane</keyword>
<evidence type="ECO:0000256" key="7">
    <source>
        <dbReference type="ARBA" id="ARBA00023136"/>
    </source>
</evidence>
<feature type="domain" description="ABC transmembrane type-1" evidence="9">
    <location>
        <begin position="70"/>
        <end position="259"/>
    </location>
</feature>
<dbReference type="Pfam" id="PF00528">
    <property type="entry name" value="BPD_transp_1"/>
    <property type="match status" value="1"/>
</dbReference>
<dbReference type="Proteomes" id="UP000058599">
    <property type="component" value="Chromosome"/>
</dbReference>
<keyword evidence="2 8" id="KW-0813">Transport</keyword>
<proteinExistence type="inferred from homology"/>
<protein>
    <submittedName>
        <fullName evidence="10">Polyamine ABC transporter permease</fullName>
    </submittedName>
</protein>
<evidence type="ECO:0000256" key="2">
    <source>
        <dbReference type="ARBA" id="ARBA00022448"/>
    </source>
</evidence>
<keyword evidence="11" id="KW-1185">Reference proteome</keyword>
<feature type="transmembrane region" description="Helical" evidence="8">
    <location>
        <begin position="183"/>
        <end position="204"/>
    </location>
</feature>
<evidence type="ECO:0000256" key="6">
    <source>
        <dbReference type="ARBA" id="ARBA00022989"/>
    </source>
</evidence>
<evidence type="ECO:0000256" key="3">
    <source>
        <dbReference type="ARBA" id="ARBA00022475"/>
    </source>
</evidence>
<dbReference type="EMBL" id="CP012199">
    <property type="protein sequence ID" value="AMG73495.1"/>
    <property type="molecule type" value="Genomic_DNA"/>
</dbReference>
<dbReference type="PANTHER" id="PTHR43357:SF4">
    <property type="entry name" value="INNER MEMBRANE ABC TRANSPORTER PERMEASE PROTEIN YDCV"/>
    <property type="match status" value="1"/>
</dbReference>
<evidence type="ECO:0000256" key="4">
    <source>
        <dbReference type="ARBA" id="ARBA00022519"/>
    </source>
</evidence>
<dbReference type="InterPro" id="IPR000515">
    <property type="entry name" value="MetI-like"/>
</dbReference>
<accession>A0AA86L345</accession>
<dbReference type="InterPro" id="IPR035906">
    <property type="entry name" value="MetI-like_sf"/>
</dbReference>
<evidence type="ECO:0000313" key="11">
    <source>
        <dbReference type="Proteomes" id="UP000058599"/>
    </source>
</evidence>
<keyword evidence="6 8" id="KW-1133">Transmembrane helix</keyword>
<gene>
    <name evidence="10" type="primary">potC</name>
    <name evidence="10" type="ORF">SGRAN_1102</name>
</gene>
<evidence type="ECO:0000256" key="5">
    <source>
        <dbReference type="ARBA" id="ARBA00022692"/>
    </source>
</evidence>
<keyword evidence="4" id="KW-0997">Cell inner membrane</keyword>
<feature type="transmembrane region" description="Helical" evidence="8">
    <location>
        <begin position="239"/>
        <end position="261"/>
    </location>
</feature>
<dbReference type="PROSITE" id="PS50928">
    <property type="entry name" value="ABC_TM1"/>
    <property type="match status" value="1"/>
</dbReference>
<organism evidence="10 11">
    <name type="scientific">Sphingopyxis granuli</name>
    <dbReference type="NCBI Taxonomy" id="267128"/>
    <lineage>
        <taxon>Bacteria</taxon>
        <taxon>Pseudomonadati</taxon>
        <taxon>Pseudomonadota</taxon>
        <taxon>Alphaproteobacteria</taxon>
        <taxon>Sphingomonadales</taxon>
        <taxon>Sphingomonadaceae</taxon>
        <taxon>Sphingopyxis</taxon>
    </lineage>
</organism>
<name>A0AA86L345_9SPHN</name>
<feature type="transmembrane region" description="Helical" evidence="8">
    <location>
        <begin position="141"/>
        <end position="162"/>
    </location>
</feature>
<dbReference type="AlphaFoldDB" id="A0AA86L345"/>
<dbReference type="GO" id="GO:0055085">
    <property type="term" value="P:transmembrane transport"/>
    <property type="evidence" value="ECO:0007669"/>
    <property type="project" value="InterPro"/>
</dbReference>
<evidence type="ECO:0000256" key="8">
    <source>
        <dbReference type="RuleBase" id="RU363032"/>
    </source>
</evidence>
<dbReference type="RefSeq" id="WP_067181394.1">
    <property type="nucleotide sequence ID" value="NZ_CP012199.1"/>
</dbReference>
<dbReference type="PANTHER" id="PTHR43357">
    <property type="entry name" value="INNER MEMBRANE ABC TRANSPORTER PERMEASE PROTEIN YDCV"/>
    <property type="match status" value="1"/>
</dbReference>
<dbReference type="GO" id="GO:0005886">
    <property type="term" value="C:plasma membrane"/>
    <property type="evidence" value="ECO:0007669"/>
    <property type="project" value="UniProtKB-SubCell"/>
</dbReference>
<feature type="transmembrane region" description="Helical" evidence="8">
    <location>
        <begin position="74"/>
        <end position="93"/>
    </location>
</feature>
<evidence type="ECO:0000256" key="1">
    <source>
        <dbReference type="ARBA" id="ARBA00004429"/>
    </source>
</evidence>
<comment type="subcellular location">
    <subcellularLocation>
        <location evidence="1">Cell inner membrane</location>
        <topology evidence="1">Multi-pass membrane protein</topology>
    </subcellularLocation>
    <subcellularLocation>
        <location evidence="8">Cell membrane</location>
        <topology evidence="8">Multi-pass membrane protein</topology>
    </subcellularLocation>
</comment>
<evidence type="ECO:0000313" key="10">
    <source>
        <dbReference type="EMBL" id="AMG73495.1"/>
    </source>
</evidence>
<keyword evidence="5 8" id="KW-0812">Transmembrane</keyword>
<dbReference type="KEGG" id="sgi:SGRAN_1102"/>
<sequence length="279" mass="28938">MIAVRSRSGRLGRATLIAFCALVFAFLVLPILAVVPLSLNPGGFLVFPEGGLSLRWYRTLADSPQWTHAFGNSFKIAVATTAIATPLGTLAAIGLSHMRSRAKPVIVALISAPLVMPIVVVAVAFYFLFAPLGLVNGPVGLVIAHSALALPFVVIVVHASLSGLDPDLLRAAASLGAPPLTQLVRVLAPLAAPGIAAGAVFAFMTSFDETTVALFIAGPEQRTLPIQMFEGVREQISPAIAAAATLLIVASTLLLGTAELLRRRGERLRTGSAAPDVGA</sequence>
<evidence type="ECO:0000259" key="9">
    <source>
        <dbReference type="PROSITE" id="PS50928"/>
    </source>
</evidence>